<dbReference type="AlphaFoldDB" id="A0A550CGP6"/>
<dbReference type="InterPro" id="IPR016193">
    <property type="entry name" value="Cytidine_deaminase-like"/>
</dbReference>
<protein>
    <recommendedName>
        <fullName evidence="3">SET domain-containing protein</fullName>
    </recommendedName>
</protein>
<sequence length="526" mass="57235">MNDSTKQPQAPNHLNSTGCAIRCTPGKGRGVYAARDIPAQTVVEISPVLLFDQQEYAEHGRHTLLDHYTFVWKDGRMALALGLGSLFNHSSAPNVSYTLDTATESICYTTSRSIQPGEELCIFYGHKLWFEPVDVGAAVRNAVSNEEDDKALADDEALADDGFGGLAGLAVEENAMGAKDEDVLGPCPYDEGDSDEVLEDEDLPFTWLKPPPEEEEPGSVRTIQAWVVDIPDPRRTGRALKWLKDSKLESASEAALGHLKRIRKHGPTSALLLTAGPVAPTIPADLELSAPYTVSVPASAALTPPSLALKTALWPTNYTPRKKDAPEKWTRGRARGAWEAMRYVVRGAREAKGEGELPIFAHIPAVEGETPAFSARDTRHRTSHPLRHAVIDVIRQVAEYRAEAPSSASAGTIDIPATTTELEAKDEQTSATTDTPEIKNGQDYLLTGLTLFITHEPCIMCSMALLHSRVKEVIYLLPMHATGGCGGAACLPWLQGVNHRFRIGRWKEAKGERGTEVLKLNEGLDV</sequence>
<organism evidence="4 5">
    <name type="scientific">Schizophyllum amplum</name>
    <dbReference type="NCBI Taxonomy" id="97359"/>
    <lineage>
        <taxon>Eukaryota</taxon>
        <taxon>Fungi</taxon>
        <taxon>Dikarya</taxon>
        <taxon>Basidiomycota</taxon>
        <taxon>Agaricomycotina</taxon>
        <taxon>Agaricomycetes</taxon>
        <taxon>Agaricomycetidae</taxon>
        <taxon>Agaricales</taxon>
        <taxon>Schizophyllaceae</taxon>
        <taxon>Schizophyllum</taxon>
    </lineage>
</organism>
<reference evidence="4 5" key="1">
    <citation type="journal article" date="2019" name="New Phytol.">
        <title>Comparative genomics reveals unique wood-decay strategies and fruiting body development in the Schizophyllaceae.</title>
        <authorList>
            <person name="Almasi E."/>
            <person name="Sahu N."/>
            <person name="Krizsan K."/>
            <person name="Balint B."/>
            <person name="Kovacs G.M."/>
            <person name="Kiss B."/>
            <person name="Cseklye J."/>
            <person name="Drula E."/>
            <person name="Henrissat B."/>
            <person name="Nagy I."/>
            <person name="Chovatia M."/>
            <person name="Adam C."/>
            <person name="LaButti K."/>
            <person name="Lipzen A."/>
            <person name="Riley R."/>
            <person name="Grigoriev I.V."/>
            <person name="Nagy L.G."/>
        </authorList>
    </citation>
    <scope>NUCLEOTIDE SEQUENCE [LARGE SCALE GENOMIC DNA]</scope>
    <source>
        <strain evidence="4 5">NL-1724</strain>
    </source>
</reference>
<dbReference type="Gene3D" id="2.170.270.10">
    <property type="entry name" value="SET domain"/>
    <property type="match status" value="1"/>
</dbReference>
<dbReference type="CDD" id="cd01285">
    <property type="entry name" value="nucleoside_deaminase"/>
    <property type="match status" value="1"/>
</dbReference>
<dbReference type="Proteomes" id="UP000320762">
    <property type="component" value="Unassembled WGS sequence"/>
</dbReference>
<comment type="caution">
    <text evidence="4">The sequence shown here is derived from an EMBL/GenBank/DDBJ whole genome shotgun (WGS) entry which is preliminary data.</text>
</comment>
<dbReference type="InterPro" id="IPR002125">
    <property type="entry name" value="CMP_dCMP_dom"/>
</dbReference>
<evidence type="ECO:0000313" key="5">
    <source>
        <dbReference type="Proteomes" id="UP000320762"/>
    </source>
</evidence>
<dbReference type="Pfam" id="PF00856">
    <property type="entry name" value="SET"/>
    <property type="match status" value="1"/>
</dbReference>
<dbReference type="PANTHER" id="PTHR11079:SF156">
    <property type="entry name" value="INACTIVE TRNA-SPECIFIC ADENOSINE DEAMINASE-LIKE PROTEIN 3-RELATED"/>
    <property type="match status" value="1"/>
</dbReference>
<evidence type="ECO:0000256" key="1">
    <source>
        <dbReference type="ARBA" id="ARBA00022694"/>
    </source>
</evidence>
<evidence type="ECO:0000256" key="2">
    <source>
        <dbReference type="ARBA" id="ARBA00038160"/>
    </source>
</evidence>
<dbReference type="CDD" id="cd10540">
    <property type="entry name" value="SET_SpSet7-like"/>
    <property type="match status" value="1"/>
</dbReference>
<dbReference type="SUPFAM" id="SSF53927">
    <property type="entry name" value="Cytidine deaminase-like"/>
    <property type="match status" value="1"/>
</dbReference>
<evidence type="ECO:0000313" key="4">
    <source>
        <dbReference type="EMBL" id="TRM63975.1"/>
    </source>
</evidence>
<dbReference type="InterPro" id="IPR001214">
    <property type="entry name" value="SET_dom"/>
</dbReference>
<proteinExistence type="inferred from homology"/>
<dbReference type="STRING" id="97359.A0A550CGP6"/>
<dbReference type="GO" id="GO:0052717">
    <property type="term" value="F:tRNA-specific adenosine-34 deaminase activity"/>
    <property type="evidence" value="ECO:0007669"/>
    <property type="project" value="TreeGrafter"/>
</dbReference>
<dbReference type="PANTHER" id="PTHR11079">
    <property type="entry name" value="CYTOSINE DEAMINASE FAMILY MEMBER"/>
    <property type="match status" value="1"/>
</dbReference>
<dbReference type="Gene3D" id="3.40.140.10">
    <property type="entry name" value="Cytidine Deaminase, domain 2"/>
    <property type="match status" value="1"/>
</dbReference>
<dbReference type="EMBL" id="VDMD01000008">
    <property type="protein sequence ID" value="TRM63975.1"/>
    <property type="molecule type" value="Genomic_DNA"/>
</dbReference>
<comment type="similarity">
    <text evidence="2">Belongs to the cytidine and deoxycytidylate deaminase family. ADAT3 subfamily.</text>
</comment>
<dbReference type="SMART" id="SM00317">
    <property type="entry name" value="SET"/>
    <property type="match status" value="1"/>
</dbReference>
<dbReference type="OrthoDB" id="3180714at2759"/>
<dbReference type="GO" id="GO:0005737">
    <property type="term" value="C:cytoplasm"/>
    <property type="evidence" value="ECO:0007669"/>
    <property type="project" value="TreeGrafter"/>
</dbReference>
<keyword evidence="1" id="KW-0819">tRNA processing</keyword>
<name>A0A550CGP6_9AGAR</name>
<dbReference type="SUPFAM" id="SSF82199">
    <property type="entry name" value="SET domain"/>
    <property type="match status" value="1"/>
</dbReference>
<feature type="domain" description="SET" evidence="3">
    <location>
        <begin position="17"/>
        <end position="125"/>
    </location>
</feature>
<dbReference type="GO" id="GO:0005634">
    <property type="term" value="C:nucleus"/>
    <property type="evidence" value="ECO:0007669"/>
    <property type="project" value="TreeGrafter"/>
</dbReference>
<dbReference type="InterPro" id="IPR046341">
    <property type="entry name" value="SET_dom_sf"/>
</dbReference>
<gene>
    <name evidence="4" type="ORF">BD626DRAFT_568580</name>
</gene>
<evidence type="ECO:0000259" key="3">
    <source>
        <dbReference type="PROSITE" id="PS50280"/>
    </source>
</evidence>
<dbReference type="Pfam" id="PF00383">
    <property type="entry name" value="dCMP_cyt_deam_1"/>
    <property type="match status" value="1"/>
</dbReference>
<keyword evidence="5" id="KW-1185">Reference proteome</keyword>
<dbReference type="GO" id="GO:0008033">
    <property type="term" value="P:tRNA processing"/>
    <property type="evidence" value="ECO:0007669"/>
    <property type="project" value="UniProtKB-KW"/>
</dbReference>
<dbReference type="PROSITE" id="PS50280">
    <property type="entry name" value="SET"/>
    <property type="match status" value="1"/>
</dbReference>
<accession>A0A550CGP6</accession>